<keyword evidence="1" id="KW-0678">Repressor</keyword>
<evidence type="ECO:0000259" key="5">
    <source>
        <dbReference type="PROSITE" id="PS50937"/>
    </source>
</evidence>
<dbReference type="RefSeq" id="WP_258385849.1">
    <property type="nucleotide sequence ID" value="NZ_CP091430.1"/>
</dbReference>
<dbReference type="PANTHER" id="PTHR30204">
    <property type="entry name" value="REDOX-CYCLING DRUG-SENSING TRANSCRIPTIONAL ACTIVATOR SOXR"/>
    <property type="match status" value="1"/>
</dbReference>
<dbReference type="SMART" id="SM00422">
    <property type="entry name" value="HTH_MERR"/>
    <property type="match status" value="1"/>
</dbReference>
<keyword evidence="7" id="KW-1185">Reference proteome</keyword>
<dbReference type="Gene3D" id="1.10.1660.10">
    <property type="match status" value="1"/>
</dbReference>
<keyword evidence="3" id="KW-0238">DNA-binding</keyword>
<dbReference type="SUPFAM" id="SSF46955">
    <property type="entry name" value="Putative DNA-binding domain"/>
    <property type="match status" value="1"/>
</dbReference>
<reference evidence="6" key="1">
    <citation type="submission" date="2022-01" db="EMBL/GenBank/DDBJ databases">
        <title>Paenibacillus spongiae sp. nov., isolated from marine sponge.</title>
        <authorList>
            <person name="Li Z."/>
            <person name="Zhang M."/>
        </authorList>
    </citation>
    <scope>NUCLEOTIDE SEQUENCE</scope>
    <source>
        <strain evidence="6">PHS-Z3</strain>
    </source>
</reference>
<keyword evidence="2" id="KW-0805">Transcription regulation</keyword>
<proteinExistence type="predicted"/>
<accession>A0ABY5S778</accession>
<evidence type="ECO:0000313" key="7">
    <source>
        <dbReference type="Proteomes" id="UP001057877"/>
    </source>
</evidence>
<dbReference type="PANTHER" id="PTHR30204:SF69">
    <property type="entry name" value="MERR-FAMILY TRANSCRIPTIONAL REGULATOR"/>
    <property type="match status" value="1"/>
</dbReference>
<keyword evidence="4" id="KW-0804">Transcription</keyword>
<organism evidence="6 7">
    <name type="scientific">Paenibacillus spongiae</name>
    <dbReference type="NCBI Taxonomy" id="2909671"/>
    <lineage>
        <taxon>Bacteria</taxon>
        <taxon>Bacillati</taxon>
        <taxon>Bacillota</taxon>
        <taxon>Bacilli</taxon>
        <taxon>Bacillales</taxon>
        <taxon>Paenibacillaceae</taxon>
        <taxon>Paenibacillus</taxon>
    </lineage>
</organism>
<dbReference type="SUPFAM" id="SSF55136">
    <property type="entry name" value="Probable bacterial effector-binding domain"/>
    <property type="match status" value="1"/>
</dbReference>
<dbReference type="InterPro" id="IPR047057">
    <property type="entry name" value="MerR_fam"/>
</dbReference>
<dbReference type="InterPro" id="IPR000551">
    <property type="entry name" value="MerR-type_HTH_dom"/>
</dbReference>
<dbReference type="InterPro" id="IPR011256">
    <property type="entry name" value="Reg_factor_effector_dom_sf"/>
</dbReference>
<evidence type="ECO:0000256" key="2">
    <source>
        <dbReference type="ARBA" id="ARBA00023015"/>
    </source>
</evidence>
<sequence>MDNISIGRMAELCQTTVQTLRHYDRIGLLKPEYVDEYSGYRYYSIGQCARLDMIMYMKYLGISLDTIKERLDSDNIDIVSGLLQQQADLIDSKLKQLHHMKKAVQLSIKNYNTVLNAQPNGQIDIQRIAERKMFVYNGKLDIYSHTLDVFEYILRELRKHASVRHLPMAYFCNVGSLIRQEALLRQSFVSTDLFVFVDNDFPDSEGIETIPEGEYACTYCSDFFSERDYAAKLRDYIMENGYEIAGDYICEVIADMQIIPQQQRKMFMRLQIPIRRA</sequence>
<evidence type="ECO:0000313" key="6">
    <source>
        <dbReference type="EMBL" id="UVI29762.1"/>
    </source>
</evidence>
<name>A0ABY5S778_9BACL</name>
<feature type="domain" description="HTH merR-type" evidence="5">
    <location>
        <begin position="3"/>
        <end position="73"/>
    </location>
</feature>
<evidence type="ECO:0000256" key="1">
    <source>
        <dbReference type="ARBA" id="ARBA00022491"/>
    </source>
</evidence>
<protein>
    <submittedName>
        <fullName evidence="6">MerR family transcriptional regulator</fullName>
    </submittedName>
</protein>
<dbReference type="InterPro" id="IPR009061">
    <property type="entry name" value="DNA-bd_dom_put_sf"/>
</dbReference>
<dbReference type="EMBL" id="CP091430">
    <property type="protein sequence ID" value="UVI29762.1"/>
    <property type="molecule type" value="Genomic_DNA"/>
</dbReference>
<evidence type="ECO:0000256" key="3">
    <source>
        <dbReference type="ARBA" id="ARBA00023125"/>
    </source>
</evidence>
<dbReference type="Gene3D" id="3.20.80.10">
    <property type="entry name" value="Regulatory factor, effector binding domain"/>
    <property type="match status" value="1"/>
</dbReference>
<gene>
    <name evidence="6" type="ORF">L1F29_30875</name>
</gene>
<dbReference type="Proteomes" id="UP001057877">
    <property type="component" value="Chromosome"/>
</dbReference>
<dbReference type="CDD" id="cd01107">
    <property type="entry name" value="HTH_BmrR"/>
    <property type="match status" value="1"/>
</dbReference>
<dbReference type="Pfam" id="PF13411">
    <property type="entry name" value="MerR_1"/>
    <property type="match status" value="1"/>
</dbReference>
<evidence type="ECO:0000256" key="4">
    <source>
        <dbReference type="ARBA" id="ARBA00023163"/>
    </source>
</evidence>
<dbReference type="PROSITE" id="PS50937">
    <property type="entry name" value="HTH_MERR_2"/>
    <property type="match status" value="1"/>
</dbReference>